<evidence type="ECO:0000313" key="2">
    <source>
        <dbReference type="EMBL" id="KAJ8288890.1"/>
    </source>
</evidence>
<feature type="compositionally biased region" description="Polar residues" evidence="1">
    <location>
        <begin position="70"/>
        <end position="83"/>
    </location>
</feature>
<feature type="region of interest" description="Disordered" evidence="1">
    <location>
        <begin position="293"/>
        <end position="321"/>
    </location>
</feature>
<reference evidence="2" key="1">
    <citation type="journal article" date="2023" name="Science">
        <title>Genome structures resolve the early diversification of teleost fishes.</title>
        <authorList>
            <person name="Parey E."/>
            <person name="Louis A."/>
            <person name="Montfort J."/>
            <person name="Bouchez O."/>
            <person name="Roques C."/>
            <person name="Iampietro C."/>
            <person name="Lluch J."/>
            <person name="Castinel A."/>
            <person name="Donnadieu C."/>
            <person name="Desvignes T."/>
            <person name="Floi Bucao C."/>
            <person name="Jouanno E."/>
            <person name="Wen M."/>
            <person name="Mejri S."/>
            <person name="Dirks R."/>
            <person name="Jansen H."/>
            <person name="Henkel C."/>
            <person name="Chen W.J."/>
            <person name="Zahm M."/>
            <person name="Cabau C."/>
            <person name="Klopp C."/>
            <person name="Thompson A.W."/>
            <person name="Robinson-Rechavi M."/>
            <person name="Braasch I."/>
            <person name="Lecointre G."/>
            <person name="Bobe J."/>
            <person name="Postlethwait J.H."/>
            <person name="Berthelot C."/>
            <person name="Roest Crollius H."/>
            <person name="Guiguen Y."/>
        </authorList>
    </citation>
    <scope>NUCLEOTIDE SEQUENCE</scope>
    <source>
        <strain evidence="2">Concon-B</strain>
    </source>
</reference>
<dbReference type="Proteomes" id="UP001152803">
    <property type="component" value="Unassembled WGS sequence"/>
</dbReference>
<evidence type="ECO:0000256" key="1">
    <source>
        <dbReference type="SAM" id="MobiDB-lite"/>
    </source>
</evidence>
<sequence>MNNQMAPTMEGTHTVLRLHKPVRELSRISPYIPPVKRQRFTYKGGAPSRAQPPNSHDRRGEERAGEKQKGQSCKNASESQNSREATKGAIAELHRLGAEHHQLLADLFALCADCAARVRMGNQDGKPTDYEEGGMSPPAEVLTSSNLQHSLTLSPEYKRAASRTRKLKKLGVKKTDSAEEFLQSKMRKKVKTTKMEATEGLQSLENEKGLETPSSTLGFDTSGTVLSGGNLTMEDNFHVTQDGWEFMEDSCNFEPDMDLCSELSEYDNELYLGYGVSSSFLEEVQDQIRQEQMLSGNNVRPFYNQDNGPKREETQQPSVQSALQLYDQISRRDAGVRVVAKVQEAEG</sequence>
<evidence type="ECO:0000313" key="3">
    <source>
        <dbReference type="Proteomes" id="UP001152803"/>
    </source>
</evidence>
<dbReference type="OrthoDB" id="427644at2759"/>
<dbReference type="EMBL" id="JAFJMO010000001">
    <property type="protein sequence ID" value="KAJ8288890.1"/>
    <property type="molecule type" value="Genomic_DNA"/>
</dbReference>
<feature type="compositionally biased region" description="Basic and acidic residues" evidence="1">
    <location>
        <begin position="55"/>
        <end position="69"/>
    </location>
</feature>
<organism evidence="2 3">
    <name type="scientific">Conger conger</name>
    <name type="common">Conger eel</name>
    <name type="synonym">Muraena conger</name>
    <dbReference type="NCBI Taxonomy" id="82655"/>
    <lineage>
        <taxon>Eukaryota</taxon>
        <taxon>Metazoa</taxon>
        <taxon>Chordata</taxon>
        <taxon>Craniata</taxon>
        <taxon>Vertebrata</taxon>
        <taxon>Euteleostomi</taxon>
        <taxon>Actinopterygii</taxon>
        <taxon>Neopterygii</taxon>
        <taxon>Teleostei</taxon>
        <taxon>Anguilliformes</taxon>
        <taxon>Congridae</taxon>
        <taxon>Conger</taxon>
    </lineage>
</organism>
<feature type="region of interest" description="Disordered" evidence="1">
    <location>
        <begin position="26"/>
        <end position="85"/>
    </location>
</feature>
<protein>
    <submittedName>
        <fullName evidence="2">Uncharacterized protein</fullName>
    </submittedName>
</protein>
<keyword evidence="3" id="KW-1185">Reference proteome</keyword>
<proteinExistence type="predicted"/>
<feature type="non-terminal residue" evidence="2">
    <location>
        <position position="347"/>
    </location>
</feature>
<comment type="caution">
    <text evidence="2">The sequence shown here is derived from an EMBL/GenBank/DDBJ whole genome shotgun (WGS) entry which is preliminary data.</text>
</comment>
<gene>
    <name evidence="2" type="ORF">COCON_G00015490</name>
</gene>
<name>A0A9Q1E3D7_CONCO</name>
<accession>A0A9Q1E3D7</accession>
<dbReference type="AlphaFoldDB" id="A0A9Q1E3D7"/>